<organism evidence="1 2">
    <name type="scientific">Sphingobacterium kyonggiense</name>
    <dbReference type="NCBI Taxonomy" id="714075"/>
    <lineage>
        <taxon>Bacteria</taxon>
        <taxon>Pseudomonadati</taxon>
        <taxon>Bacteroidota</taxon>
        <taxon>Sphingobacteriia</taxon>
        <taxon>Sphingobacteriales</taxon>
        <taxon>Sphingobacteriaceae</taxon>
        <taxon>Sphingobacterium</taxon>
    </lineage>
</organism>
<dbReference type="EMBL" id="BAAAZI010000004">
    <property type="protein sequence ID" value="GAA4133589.1"/>
    <property type="molecule type" value="Genomic_DNA"/>
</dbReference>
<protein>
    <submittedName>
        <fullName evidence="1">Uncharacterized protein</fullName>
    </submittedName>
</protein>
<sequence>MFLAVAYCIDFLKNVVSINNLFFLKYTLTALGYENFPKLYFVDYGHIRLIAILKCSRAKQ</sequence>
<gene>
    <name evidence="1" type="ORF">GCM10022216_05750</name>
</gene>
<name>A0ABP7YB77_9SPHI</name>
<reference evidence="2" key="1">
    <citation type="journal article" date="2019" name="Int. J. Syst. Evol. Microbiol.">
        <title>The Global Catalogue of Microorganisms (GCM) 10K type strain sequencing project: providing services to taxonomists for standard genome sequencing and annotation.</title>
        <authorList>
            <consortium name="The Broad Institute Genomics Platform"/>
            <consortium name="The Broad Institute Genome Sequencing Center for Infectious Disease"/>
            <person name="Wu L."/>
            <person name="Ma J."/>
        </authorList>
    </citation>
    <scope>NUCLEOTIDE SEQUENCE [LARGE SCALE GENOMIC DNA]</scope>
    <source>
        <strain evidence="2">JCM 16704</strain>
    </source>
</reference>
<keyword evidence="2" id="KW-1185">Reference proteome</keyword>
<comment type="caution">
    <text evidence="1">The sequence shown here is derived from an EMBL/GenBank/DDBJ whole genome shotgun (WGS) entry which is preliminary data.</text>
</comment>
<dbReference type="Proteomes" id="UP001500101">
    <property type="component" value="Unassembled WGS sequence"/>
</dbReference>
<proteinExistence type="predicted"/>
<evidence type="ECO:0000313" key="1">
    <source>
        <dbReference type="EMBL" id="GAA4133589.1"/>
    </source>
</evidence>
<accession>A0ABP7YB77</accession>
<evidence type="ECO:0000313" key="2">
    <source>
        <dbReference type="Proteomes" id="UP001500101"/>
    </source>
</evidence>